<reference evidence="1 2" key="1">
    <citation type="submission" date="2024-01" db="EMBL/GenBank/DDBJ databases">
        <title>Seven novel Bacillus-like species.</title>
        <authorList>
            <person name="Liu G."/>
        </authorList>
    </citation>
    <scope>NUCLEOTIDE SEQUENCE [LARGE SCALE GENOMIC DNA]</scope>
    <source>
        <strain evidence="1 2">FJAT-51614</strain>
    </source>
</reference>
<name>A0ABU8F658_9BACI</name>
<sequence length="274" mass="31704">MGKPLTPAQEKIRDAQISKNEQYIAKVESILQEIAPFYNDTNNYNSYLVELYEKLNNAHGMIVQGEYANLYTKHFGKPTSAVFNLYSDLSDEFFILDDKHKKEFLKGLPNLENYQEKSDYYYKKIKPLFDDVNSENSIIIRFEGMEQLYLELKQLSEQHWNYPQQLAVRQAYHNREFLQPIMFHGIPRTNPFHIEVYLEYSPKLNTGLLLKGKLEKLKPIIKSINAQLPFAELAEKVPQIQNIVRGTDNSTSIGENTSIGNDNAIGDNAFVRGK</sequence>
<evidence type="ECO:0000313" key="1">
    <source>
        <dbReference type="EMBL" id="MEI4770491.1"/>
    </source>
</evidence>
<gene>
    <name evidence="1" type="ORF">WAX74_12675</name>
</gene>
<evidence type="ECO:0000313" key="2">
    <source>
        <dbReference type="Proteomes" id="UP001364890"/>
    </source>
</evidence>
<dbReference type="EMBL" id="JBAWSY010000009">
    <property type="protein sequence ID" value="MEI4770491.1"/>
    <property type="molecule type" value="Genomic_DNA"/>
</dbReference>
<proteinExistence type="predicted"/>
<comment type="caution">
    <text evidence="1">The sequence shown here is derived from an EMBL/GenBank/DDBJ whole genome shotgun (WGS) entry which is preliminary data.</text>
</comment>
<organism evidence="1 2">
    <name type="scientific">Psychrobacillus mangrovi</name>
    <dbReference type="NCBI Taxonomy" id="3117745"/>
    <lineage>
        <taxon>Bacteria</taxon>
        <taxon>Bacillati</taxon>
        <taxon>Bacillota</taxon>
        <taxon>Bacilli</taxon>
        <taxon>Bacillales</taxon>
        <taxon>Bacillaceae</taxon>
        <taxon>Psychrobacillus</taxon>
    </lineage>
</organism>
<keyword evidence="2" id="KW-1185">Reference proteome</keyword>
<accession>A0ABU8F658</accession>
<protein>
    <submittedName>
        <fullName evidence="1">Uncharacterized protein</fullName>
    </submittedName>
</protein>
<dbReference type="Proteomes" id="UP001364890">
    <property type="component" value="Unassembled WGS sequence"/>
</dbReference>